<feature type="transmembrane region" description="Helical" evidence="9">
    <location>
        <begin position="130"/>
        <end position="149"/>
    </location>
</feature>
<dbReference type="PROSITE" id="PS00452">
    <property type="entry name" value="GUANYLATE_CYCLASE_1"/>
    <property type="match status" value="1"/>
</dbReference>
<sequence length="2315" mass="244572">MEATSGQSSARTGMVGGGGARSGAGAYQTKHFSAVDSERHPIFLEFADSSLEQLYRVYAARRGIAYLRRTCLILLALLLAMTVMELTWAGSPWSADQVAVLSCRGLAVLWISIITLMIDPGWSPRRLRNSAICLFAGLSSTLVAASIMGSEVPLPAELSVDSGLRVQSGSGTFYVRSLTWWSSISDIAMTMAAHSSGLRYFHASTAALLHFALVSVTGLSQASEEDVFVGQAAFLLGLANVLATVMAYYAENASRSDFVHMRNVTADKRRRDELLSQMLPPRIKARLKDKNAAVTDPVYEGDSRRSSSGGEESGVVVFDAANSDAGTGEAGDPKDACPPTAPSRVDISGHPPLASPGPRGPQSARELGQRGGSRLAGGSLAPTLGGSSRPVPGAPKASARPLALREGSAHRKDSKVGPPRRGSTLASHGQQQFLISPGTDHEGKGLSGVALGPSHSRSNLALKPKKKAKKAFAVTEIKFKTRRRIIGEGQRGVTSLAFMHRQSFDDDGEAGGGVGSAGPTSSSLPRTPSVSSQHSALRARIQSVQSVHDVEDPGLLSIPTKAATFSAMEKKKLMRKGSHRGKFGAEASERFRRAPKKGRRDSAIDIIREALDPDEDEGSVCGPVPKSPQAQAAMSPRAALLARLDLTRYASDLKEVSVEDLLKRDAKVKQAEADDDLTSLPSGHHGVALGSSVIPAHPTQSGLELAASAVRKMSHKHFSMRGSANGSTFGGSSGGDGDEEEEDEAEARQRAEVALNAPPEDVHAPLGAQAEALNARVELAADINGVAFSHESVSVMFVYVEGLSSLAPGVSPVDLVRTLNDLYVLFDAETERCGVYKVMAIANMYLVVAGAPEPDPYHIIRVCDAADRFLAIAQQSQLHLGDAKVSIKMGINTGPVAAGVIGRRTFNYHIFGDTVNVASRMCSTAESMTVHLSRASADDLRDMDPQGWGQRLESRGKMEVKGKGLMETSRLVMPALQRPRLAQTKFSTGAGSGRQTSSAIDHVVSLIRRMASIFPGASNPSGTTAPMPTPQSSSAITPAAAASPGSARQQGDRTSAGLTRAQSHGSGGPTHSRNDAGAQASAGKPKSRSALWRSVSSTGAYPSAAVATGRRSSAPVFPRLLARADSKSAVPQAAAAGFAPGSLRHGARRGSRKAGRLSTHPVRGARPYIIPPPPTLRSMPGSRRAADEAAQRIRIERQHKLLLTFERRSAKGVRFMEHRYQASRERLEIRLASLILRVMAVIVLLLVLFLLIAAFPSDSADIVGWVAMHAGAALSPILGHLALLQLVVWPEARRVSLNEQRRQMGLEIHTKTLHVRRWLPSLTQGTMIFASLSNFTLLVAPMLLHGHFHRLTLAMLLMFGHGFLAIRAIHLAILNFSSCAIFMLMVGNSEHSTPDVFASLSCGVCFAAILTSFHAYSLEASQRRKYLIKRNAFDQATKCQRLLRNMLPSTSHVERLMRGDIIVETLPNVSLLYSDIVGFTKLSGELSHTQLIHLLHDLYTAFDTHLDDYEGLYKIETIGDAFIVIGGMTEAIRSQQTGGGAMLMPGGRLPTSAGKSCAQASAIALGGSAFKPSMGLSMGIGLGMGGDKISVEGAADDEGSLAAIEEEGDSARLSSGSEQQTARSDRTEPSEAEEGAETGKLRLSGPASAPERQVSRRRKSDPSDSERSAGRMGASPSMGSSGQSSNTPSALGSGSAGAPTVSVGPAGNGAPVTGAPASAPTSPEIGPGLDFGGIADSPANISHGDSFHLATMSARDSLRGAQTERGILRGSDTATQPSNRVQTGPPASPPAAPRINFQAQVSRGMRDHGMAAVRAVHGDIDFGVATEEELTAPPTPTRDRSASTHGILAHRHRGRSKSKPNGPCRKVEGGSERKPRAASATSARGLPLVPISPHDAAASRLEGGSRRSASPARAAPGPRRHSQPRRSLPSAPTPALGSTRSLRDSPGSRRQSASLSEAERKQATWTSVRRMSGLKDDDTSVPLEPPTEDEVAAAKRRMSGISRHRSGRSRGSSRDVRTSQGLGGKLQSLVIRAESDESSAVISSSQLSRNPAAAMCAFALDMVDEIYELKHAYGLPDFAMRIGIHVGSVVGGVIGTHRPRYFVWGPDTVIGNAMESGCPVGQVMLSAAAHQKVKVLEAFEFDTPRVVSVEGQPVDTVLLRGVGDRDVPLPGTSVQLSAAGEPVLKMPPVAKGADKAPPAPPRKPIVPDRDLKAEASHKSGPPRPPPAPHGKVKLQAKKPSPPAGRSPGMPELHLPAAAKDKTDFEARAVGHIEFPGDEIPAVLESKSMFVNQMSTIYSDGSVDGKLEEEPSAASE</sequence>
<feature type="compositionally biased region" description="Basic and acidic residues" evidence="8">
    <location>
        <begin position="2205"/>
        <end position="2217"/>
    </location>
</feature>
<keyword evidence="5 9" id="KW-0472">Membrane</keyword>
<feature type="region of interest" description="Disordered" evidence="8">
    <location>
        <begin position="1"/>
        <end position="22"/>
    </location>
</feature>
<feature type="compositionally biased region" description="Low complexity" evidence="8">
    <location>
        <begin position="1030"/>
        <end position="1047"/>
    </location>
</feature>
<evidence type="ECO:0000256" key="7">
    <source>
        <dbReference type="RuleBase" id="RU000405"/>
    </source>
</evidence>
<dbReference type="Pfam" id="PF00211">
    <property type="entry name" value="Guanylate_cyc"/>
    <property type="match status" value="3"/>
</dbReference>
<feature type="region of interest" description="Disordered" evidence="8">
    <location>
        <begin position="1606"/>
        <end position="1796"/>
    </location>
</feature>
<keyword evidence="3" id="KW-0547">Nucleotide-binding</keyword>
<feature type="compositionally biased region" description="Basic and acidic residues" evidence="8">
    <location>
        <begin position="1660"/>
        <end position="1669"/>
    </location>
</feature>
<feature type="compositionally biased region" description="Polar residues" evidence="8">
    <location>
        <begin position="424"/>
        <end position="434"/>
    </location>
</feature>
<gene>
    <name evidence="11" type="ORF">FNF31_03140</name>
</gene>
<feature type="transmembrane region" description="Helical" evidence="9">
    <location>
        <begin position="1326"/>
        <end position="1344"/>
    </location>
</feature>
<feature type="transmembrane region" description="Helical" evidence="9">
    <location>
        <begin position="97"/>
        <end position="118"/>
    </location>
</feature>
<feature type="compositionally biased region" description="Basic and acidic residues" evidence="8">
    <location>
        <begin position="1865"/>
        <end position="1875"/>
    </location>
</feature>
<keyword evidence="6 7" id="KW-0456">Lyase</keyword>
<feature type="compositionally biased region" description="Acidic residues" evidence="8">
    <location>
        <begin position="736"/>
        <end position="745"/>
    </location>
</feature>
<feature type="transmembrane region" description="Helical" evidence="9">
    <location>
        <begin position="1234"/>
        <end position="1256"/>
    </location>
</feature>
<feature type="domain" description="Guanylate cyclase" evidence="10">
    <location>
        <begin position="1470"/>
        <end position="1528"/>
    </location>
</feature>
<dbReference type="InterPro" id="IPR029787">
    <property type="entry name" value="Nucleotide_cyclase"/>
</dbReference>
<evidence type="ECO:0000256" key="3">
    <source>
        <dbReference type="ARBA" id="ARBA00022741"/>
    </source>
</evidence>
<dbReference type="EMBL" id="VLTM01000026">
    <property type="protein sequence ID" value="KAA0162613.1"/>
    <property type="molecule type" value="Genomic_DNA"/>
</dbReference>
<feature type="compositionally biased region" description="Low complexity" evidence="8">
    <location>
        <begin position="517"/>
        <end position="532"/>
    </location>
</feature>
<dbReference type="SUPFAM" id="SSF55073">
    <property type="entry name" value="Nucleotide cyclase"/>
    <property type="match status" value="2"/>
</dbReference>
<feature type="compositionally biased region" description="Basic residues" evidence="8">
    <location>
        <begin position="1848"/>
        <end position="1858"/>
    </location>
</feature>
<evidence type="ECO:0000256" key="4">
    <source>
        <dbReference type="ARBA" id="ARBA00022989"/>
    </source>
</evidence>
<evidence type="ECO:0000313" key="11">
    <source>
        <dbReference type="EMBL" id="KAA0162613.1"/>
    </source>
</evidence>
<accession>A0A5A8DAN7</accession>
<evidence type="ECO:0000256" key="6">
    <source>
        <dbReference type="ARBA" id="ARBA00023239"/>
    </source>
</evidence>
<evidence type="ECO:0000256" key="9">
    <source>
        <dbReference type="SAM" id="Phobius"/>
    </source>
</evidence>
<feature type="compositionally biased region" description="Low complexity" evidence="8">
    <location>
        <begin position="1670"/>
        <end position="1689"/>
    </location>
</feature>
<feature type="region of interest" description="Disordered" evidence="8">
    <location>
        <begin position="504"/>
        <end position="538"/>
    </location>
</feature>
<feature type="region of interest" description="Disordered" evidence="8">
    <location>
        <begin position="2187"/>
        <end position="2262"/>
    </location>
</feature>
<dbReference type="Proteomes" id="UP000325113">
    <property type="component" value="Unassembled WGS sequence"/>
</dbReference>
<feature type="compositionally biased region" description="Basic residues" evidence="8">
    <location>
        <begin position="1145"/>
        <end position="1155"/>
    </location>
</feature>
<proteinExistence type="inferred from homology"/>
<feature type="transmembrane region" description="Helical" evidence="9">
    <location>
        <begin position="228"/>
        <end position="250"/>
    </location>
</feature>
<dbReference type="InterPro" id="IPR001054">
    <property type="entry name" value="A/G_cyclase"/>
</dbReference>
<keyword evidence="2 9" id="KW-0812">Transmembrane</keyword>
<feature type="region of interest" description="Disordered" evidence="8">
    <location>
        <begin position="716"/>
        <end position="749"/>
    </location>
</feature>
<dbReference type="PROSITE" id="PS50125">
    <property type="entry name" value="GUANYLATE_CYCLASE_2"/>
    <property type="match status" value="3"/>
</dbReference>
<evidence type="ECO:0000256" key="1">
    <source>
        <dbReference type="ARBA" id="ARBA00004370"/>
    </source>
</evidence>
<feature type="region of interest" description="Disordered" evidence="8">
    <location>
        <begin position="1141"/>
        <end position="1182"/>
    </location>
</feature>
<dbReference type="GO" id="GO:0001653">
    <property type="term" value="F:peptide receptor activity"/>
    <property type="evidence" value="ECO:0007669"/>
    <property type="project" value="TreeGrafter"/>
</dbReference>
<feature type="transmembrane region" description="Helical" evidence="9">
    <location>
        <begin position="1396"/>
        <end position="1416"/>
    </location>
</feature>
<feature type="compositionally biased region" description="Polar residues" evidence="8">
    <location>
        <begin position="1048"/>
        <end position="1064"/>
    </location>
</feature>
<dbReference type="GO" id="GO:0004016">
    <property type="term" value="F:adenylate cyclase activity"/>
    <property type="evidence" value="ECO:0007669"/>
    <property type="project" value="TreeGrafter"/>
</dbReference>
<dbReference type="SMART" id="SM00044">
    <property type="entry name" value="CYCc"/>
    <property type="match status" value="1"/>
</dbReference>
<feature type="transmembrane region" description="Helical" evidence="9">
    <location>
        <begin position="71"/>
        <end position="91"/>
    </location>
</feature>
<name>A0A5A8DAN7_CAFRO</name>
<comment type="similarity">
    <text evidence="7">Belongs to the adenylyl cyclase class-4/guanylyl cyclase family.</text>
</comment>
<feature type="transmembrane region" description="Helical" evidence="9">
    <location>
        <begin position="1364"/>
        <end position="1384"/>
    </location>
</feature>
<dbReference type="InterPro" id="IPR050401">
    <property type="entry name" value="Cyclic_nucleotide_synthase"/>
</dbReference>
<feature type="compositionally biased region" description="Low complexity" evidence="8">
    <location>
        <begin position="1906"/>
        <end position="1917"/>
    </location>
</feature>
<evidence type="ECO:0000256" key="8">
    <source>
        <dbReference type="SAM" id="MobiDB-lite"/>
    </source>
</evidence>
<feature type="domain" description="Guanylate cyclase" evidence="10">
    <location>
        <begin position="794"/>
        <end position="922"/>
    </location>
</feature>
<organism evidence="11 12">
    <name type="scientific">Cafeteria roenbergensis</name>
    <name type="common">Marine flagellate</name>
    <dbReference type="NCBI Taxonomy" id="33653"/>
    <lineage>
        <taxon>Eukaryota</taxon>
        <taxon>Sar</taxon>
        <taxon>Stramenopiles</taxon>
        <taxon>Bigyra</taxon>
        <taxon>Opalozoa</taxon>
        <taxon>Bicosoecida</taxon>
        <taxon>Cafeteriaceae</taxon>
        <taxon>Cafeteria</taxon>
    </lineage>
</organism>
<evidence type="ECO:0000256" key="5">
    <source>
        <dbReference type="ARBA" id="ARBA00023136"/>
    </source>
</evidence>
<feature type="region of interest" description="Disordered" evidence="8">
    <location>
        <begin position="286"/>
        <end position="467"/>
    </location>
</feature>
<dbReference type="GO" id="GO:0035556">
    <property type="term" value="P:intracellular signal transduction"/>
    <property type="evidence" value="ECO:0007669"/>
    <property type="project" value="InterPro"/>
</dbReference>
<dbReference type="GO" id="GO:0004383">
    <property type="term" value="F:guanylate cyclase activity"/>
    <property type="evidence" value="ECO:0007669"/>
    <property type="project" value="TreeGrafter"/>
</dbReference>
<protein>
    <recommendedName>
        <fullName evidence="10">Guanylate cyclase domain-containing protein</fullName>
    </recommendedName>
</protein>
<feature type="compositionally biased region" description="Polar residues" evidence="8">
    <location>
        <begin position="1772"/>
        <end position="1782"/>
    </location>
</feature>
<evidence type="ECO:0000313" key="12">
    <source>
        <dbReference type="Proteomes" id="UP000325113"/>
    </source>
</evidence>
<dbReference type="Gene3D" id="3.30.70.1230">
    <property type="entry name" value="Nucleotide cyclase"/>
    <property type="match status" value="3"/>
</dbReference>
<dbReference type="PANTHER" id="PTHR11920">
    <property type="entry name" value="GUANYLYL CYCLASE"/>
    <property type="match status" value="1"/>
</dbReference>
<dbReference type="GO" id="GO:0007168">
    <property type="term" value="P:receptor guanylyl cyclase signaling pathway"/>
    <property type="evidence" value="ECO:0007669"/>
    <property type="project" value="TreeGrafter"/>
</dbReference>
<feature type="compositionally biased region" description="Basic residues" evidence="8">
    <location>
        <begin position="1994"/>
        <end position="2008"/>
    </location>
</feature>
<dbReference type="CDD" id="cd07302">
    <property type="entry name" value="CHD"/>
    <property type="match status" value="2"/>
</dbReference>
<feature type="region of interest" description="Disordered" evidence="8">
    <location>
        <begin position="1824"/>
        <end position="2021"/>
    </location>
</feature>
<comment type="caution">
    <text evidence="11">The sequence shown here is derived from an EMBL/GenBank/DDBJ whole genome shotgun (WGS) entry which is preliminary data.</text>
</comment>
<dbReference type="InterPro" id="IPR018297">
    <property type="entry name" value="A/G_cyclase_CS"/>
</dbReference>
<dbReference type="GO" id="GO:0000166">
    <property type="term" value="F:nucleotide binding"/>
    <property type="evidence" value="ECO:0007669"/>
    <property type="project" value="UniProtKB-KW"/>
</dbReference>
<comment type="subcellular location">
    <subcellularLocation>
        <location evidence="1">Membrane</location>
    </subcellularLocation>
</comment>
<evidence type="ECO:0000256" key="2">
    <source>
        <dbReference type="ARBA" id="ARBA00022692"/>
    </source>
</evidence>
<feature type="transmembrane region" description="Helical" evidence="9">
    <location>
        <begin position="1262"/>
        <end position="1284"/>
    </location>
</feature>
<feature type="transmembrane region" description="Helical" evidence="9">
    <location>
        <begin position="200"/>
        <end position="222"/>
    </location>
</feature>
<reference evidence="11 12" key="1">
    <citation type="submission" date="2019-07" db="EMBL/GenBank/DDBJ databases">
        <title>Genomes of Cafeteria roenbergensis.</title>
        <authorList>
            <person name="Fischer M.G."/>
            <person name="Hackl T."/>
            <person name="Roman M."/>
        </authorList>
    </citation>
    <scope>NUCLEOTIDE SEQUENCE [LARGE SCALE GENOMIC DNA]</scope>
    <source>
        <strain evidence="11 12">Cflag</strain>
    </source>
</reference>
<feature type="region of interest" description="Disordered" evidence="8">
    <location>
        <begin position="1015"/>
        <end position="1091"/>
    </location>
</feature>
<dbReference type="PANTHER" id="PTHR11920:SF335">
    <property type="entry name" value="GUANYLATE CYCLASE"/>
    <property type="match status" value="1"/>
</dbReference>
<feature type="domain" description="Guanylate cyclase" evidence="10">
    <location>
        <begin position="2052"/>
        <end position="2115"/>
    </location>
</feature>
<keyword evidence="4 9" id="KW-1133">Transmembrane helix</keyword>
<feature type="compositionally biased region" description="Polar residues" evidence="8">
    <location>
        <begin position="1612"/>
        <end position="1622"/>
    </location>
</feature>
<dbReference type="GO" id="GO:0005886">
    <property type="term" value="C:plasma membrane"/>
    <property type="evidence" value="ECO:0007669"/>
    <property type="project" value="TreeGrafter"/>
</dbReference>
<evidence type="ECO:0000259" key="10">
    <source>
        <dbReference type="PROSITE" id="PS50125"/>
    </source>
</evidence>
<feature type="compositionally biased region" description="Low complexity" evidence="8">
    <location>
        <begin position="306"/>
        <end position="317"/>
    </location>
</feature>